<evidence type="ECO:0000313" key="13">
    <source>
        <dbReference type="EMBL" id="ADB03052.1"/>
    </source>
</evidence>
<evidence type="ECO:0000256" key="1">
    <source>
        <dbReference type="ARBA" id="ARBA00004141"/>
    </source>
</evidence>
<dbReference type="InterPro" id="IPR000568">
    <property type="entry name" value="ATP_synth_F0_asu"/>
</dbReference>
<dbReference type="PANTHER" id="PTHR11410">
    <property type="entry name" value="ATP SYNTHASE SUBUNIT A"/>
    <property type="match status" value="1"/>
</dbReference>
<feature type="transmembrane region" description="Helical" evidence="12">
    <location>
        <begin position="167"/>
        <end position="188"/>
    </location>
</feature>
<evidence type="ECO:0000256" key="5">
    <source>
        <dbReference type="ARBA" id="ARBA00022692"/>
    </source>
</evidence>
<evidence type="ECO:0000256" key="9">
    <source>
        <dbReference type="ARBA" id="ARBA00023136"/>
    </source>
</evidence>
<dbReference type="CTD" id="4508"/>
<evidence type="ECO:0000256" key="10">
    <source>
        <dbReference type="ARBA" id="ARBA00023310"/>
    </source>
</evidence>
<dbReference type="PANTHER" id="PTHR11410:SF0">
    <property type="entry name" value="ATP SYNTHASE SUBUNIT A"/>
    <property type="match status" value="1"/>
</dbReference>
<feature type="transmembrane region" description="Helical" evidence="12">
    <location>
        <begin position="69"/>
        <end position="87"/>
    </location>
</feature>
<dbReference type="GO" id="GO:0045259">
    <property type="term" value="C:proton-transporting ATP synthase complex"/>
    <property type="evidence" value="ECO:0007669"/>
    <property type="project" value="UniProtKB-KW"/>
</dbReference>
<proteinExistence type="inferred from homology"/>
<evidence type="ECO:0000256" key="8">
    <source>
        <dbReference type="ARBA" id="ARBA00023065"/>
    </source>
</evidence>
<feature type="transmembrane region" description="Helical" evidence="12">
    <location>
        <begin position="99"/>
        <end position="118"/>
    </location>
</feature>
<evidence type="ECO:0000256" key="7">
    <source>
        <dbReference type="ARBA" id="ARBA00022989"/>
    </source>
</evidence>
<dbReference type="EMBL" id="GU269271">
    <property type="protein sequence ID" value="ADB03052.1"/>
    <property type="molecule type" value="Genomic_DNA"/>
</dbReference>
<dbReference type="InterPro" id="IPR045083">
    <property type="entry name" value="ATP_synth_F0_asu_bact/mt"/>
</dbReference>
<evidence type="ECO:0000256" key="12">
    <source>
        <dbReference type="SAM" id="Phobius"/>
    </source>
</evidence>
<name>E2DYW3_9BIVA</name>
<keyword evidence="7 12" id="KW-1133">Transmembrane helix</keyword>
<dbReference type="GO" id="GO:0046933">
    <property type="term" value="F:proton-transporting ATP synthase activity, rotational mechanism"/>
    <property type="evidence" value="ECO:0007669"/>
    <property type="project" value="TreeGrafter"/>
</dbReference>
<accession>E2DYW3</accession>
<feature type="transmembrane region" description="Helical" evidence="12">
    <location>
        <begin position="138"/>
        <end position="155"/>
    </location>
</feature>
<dbReference type="AlphaFoldDB" id="E2DYW3"/>
<evidence type="ECO:0000256" key="3">
    <source>
        <dbReference type="ARBA" id="ARBA00022448"/>
    </source>
</evidence>
<dbReference type="Pfam" id="PF00119">
    <property type="entry name" value="ATP-synt_A"/>
    <property type="match status" value="1"/>
</dbReference>
<feature type="transmembrane region" description="Helical" evidence="12">
    <location>
        <begin position="194"/>
        <end position="217"/>
    </location>
</feature>
<comment type="similarity">
    <text evidence="2">Belongs to the ATPase A chain family.</text>
</comment>
<keyword evidence="4" id="KW-0138">CF(0)</keyword>
<comment type="subcellular location">
    <subcellularLocation>
        <location evidence="1">Membrane</location>
        <topology evidence="1">Multi-pass membrane protein</topology>
    </subcellularLocation>
</comment>
<geneLocation type="mitochondrion" evidence="13"/>
<sequence>MMSDMFSVFDYFLGSTSFIDCIVPWHGGLLLLFYLCCYSVYFYEYSQLEVFLFFLVDSLLEGMPEMSKIWAGTPHLMMSLFFLLWNICEMGLLPYSFSLGAHVVISSALSIPFWYMTFVMNFNSNWRLSWVKGIYEGNSFPVSMVVIGSECVSILMRPVTLAARLSLNIVVGGIAMKIISSLILGLFFPFSYSITLVSGSVFSGVLCSVFMLFLGLVEFCMMTLQSMVFYALLVSYLSEVVVKPE</sequence>
<organism evidence="13">
    <name type="scientific">Paphia euglypta</name>
    <dbReference type="NCBI Taxonomy" id="345428"/>
    <lineage>
        <taxon>Eukaryota</taxon>
        <taxon>Metazoa</taxon>
        <taxon>Spiralia</taxon>
        <taxon>Lophotrochozoa</taxon>
        <taxon>Mollusca</taxon>
        <taxon>Bivalvia</taxon>
        <taxon>Autobranchia</taxon>
        <taxon>Heteroconchia</taxon>
        <taxon>Euheterodonta</taxon>
        <taxon>Imparidentia</taxon>
        <taxon>Neoheterodontei</taxon>
        <taxon>Venerida</taxon>
        <taxon>Veneroidea</taxon>
        <taxon>Veneridae</taxon>
        <taxon>Paphia</taxon>
    </lineage>
</organism>
<evidence type="ECO:0000256" key="4">
    <source>
        <dbReference type="ARBA" id="ARBA00022547"/>
    </source>
</evidence>
<evidence type="ECO:0000256" key="11">
    <source>
        <dbReference type="ARBA" id="ARBA00032954"/>
    </source>
</evidence>
<dbReference type="RefSeq" id="YP_003934254.1">
    <property type="nucleotide sequence ID" value="NC_014579.1"/>
</dbReference>
<dbReference type="Gene3D" id="1.20.120.220">
    <property type="entry name" value="ATP synthase, F0 complex, subunit A"/>
    <property type="match status" value="1"/>
</dbReference>
<keyword evidence="6" id="KW-0375">Hydrogen ion transport</keyword>
<reference evidence="13" key="1">
    <citation type="journal article" date="2010" name="Genome">
        <title>The mitogenome of Paphia euglypta (Bivalvia: Veneridae) and comparative mitogenomic analyses of three venerids.</title>
        <authorList>
            <person name="Xu X."/>
            <person name="Wu X."/>
            <person name="Yu Z."/>
        </authorList>
    </citation>
    <scope>NUCLEOTIDE SEQUENCE</scope>
    <source>
        <tissue evidence="13">Adductor muscle</tissue>
    </source>
</reference>
<keyword evidence="10" id="KW-0066">ATP synthesis</keyword>
<keyword evidence="3" id="KW-0813">Transport</keyword>
<dbReference type="SUPFAM" id="SSF81336">
    <property type="entry name" value="F1F0 ATP synthase subunit A"/>
    <property type="match status" value="1"/>
</dbReference>
<gene>
    <name evidence="13" type="primary">atp6</name>
</gene>
<keyword evidence="9 12" id="KW-0472">Membrane</keyword>
<feature type="transmembrane region" description="Helical" evidence="12">
    <location>
        <begin position="21"/>
        <end position="43"/>
    </location>
</feature>
<protein>
    <recommendedName>
        <fullName evidence="11">F-ATPase protein 6</fullName>
    </recommendedName>
</protein>
<dbReference type="GeneID" id="9829964"/>
<keyword evidence="5 12" id="KW-0812">Transmembrane</keyword>
<keyword evidence="13" id="KW-0496">Mitochondrion</keyword>
<dbReference type="InterPro" id="IPR035908">
    <property type="entry name" value="F0_ATP_A_sf"/>
</dbReference>
<keyword evidence="8" id="KW-0406">Ion transport</keyword>
<evidence type="ECO:0000256" key="6">
    <source>
        <dbReference type="ARBA" id="ARBA00022781"/>
    </source>
</evidence>
<evidence type="ECO:0000256" key="2">
    <source>
        <dbReference type="ARBA" id="ARBA00006810"/>
    </source>
</evidence>